<dbReference type="GO" id="GO:0051301">
    <property type="term" value="P:cell division"/>
    <property type="evidence" value="ECO:0007669"/>
    <property type="project" value="UniProtKB-KW"/>
</dbReference>
<dbReference type="STRING" id="6412.T1EG67"/>
<evidence type="ECO:0000313" key="10">
    <source>
        <dbReference type="EMBL" id="ESN94822.1"/>
    </source>
</evidence>
<evidence type="ECO:0000256" key="9">
    <source>
        <dbReference type="ARBA" id="ARBA00030523"/>
    </source>
</evidence>
<dbReference type="RefSeq" id="XP_009027170.1">
    <property type="nucleotide sequence ID" value="XM_009028922.1"/>
</dbReference>
<sequence length="599" mass="68089">MSNNSNNLVVNYDESQQLGSWYPSLLGLAEYFRTLNPPNVKFCVQCLQAVFNFSPPAFIQARTYLQIGTVLSKGTKNIQLSLSHLDRAWTISQTCHSADDIKFEAACLSAQLLCQQGQLMEAKNFLRRATEQSLHAPFWHSRMLFQLAQLEMEENDHKASTLTLSAGFEYATLRESQYMRLLFLLSKTMVQLIDRKLSEVQQSLSQCRVIIEQWQLAGNQIHVKNLIEVFFLVIQVSQYLLVGQVKSVKPMLKQLQHTIQNITTTYNDEEIMKTLNPIELFHWLPKEQLCVLVYLVTVMHSMQAGYTDKAQKYTEKALLQIDKLKSSANPTVLSLQAMLLEHIVMCGLITGHKSVALQQILQLCMVCHSNSTVSKRHSPYIHVLLGLYAMSINSMEQAEAQFKVALVSPDPELHMFVSLNMGLVYLRMNRHIELNALLESIEAGRINTVSQCMKASTFYIQGLQAFFQSKHQEAKRCLREALRLANTEDLNRLTACLLVLFGHVLLSIGNNQEALNMISPALQLANKIPDLQVQLWATAVLKDLYRQLGSPQLEADSFRLHDSYSQTLLEDHFRATQSAEHQLVHWTEGPCPFFAPQNS</sequence>
<evidence type="ECO:0000256" key="5">
    <source>
        <dbReference type="ARBA" id="ARBA00022776"/>
    </source>
</evidence>
<keyword evidence="5" id="KW-0498">Mitosis</keyword>
<evidence type="ECO:0000256" key="6">
    <source>
        <dbReference type="ARBA" id="ARBA00022829"/>
    </source>
</evidence>
<evidence type="ECO:0000256" key="4">
    <source>
        <dbReference type="ARBA" id="ARBA00022618"/>
    </source>
</evidence>
<accession>T1EG67</accession>
<dbReference type="InterPro" id="IPR011990">
    <property type="entry name" value="TPR-like_helical_dom_sf"/>
</dbReference>
<dbReference type="GO" id="GO:0007059">
    <property type="term" value="P:chromosome segregation"/>
    <property type="evidence" value="ECO:0007669"/>
    <property type="project" value="UniProtKB-KW"/>
</dbReference>
<dbReference type="EMBL" id="AMQM01007118">
    <property type="status" value="NOT_ANNOTATED_CDS"/>
    <property type="molecule type" value="Genomic_DNA"/>
</dbReference>
<keyword evidence="6" id="KW-0159">Chromosome partition</keyword>
<dbReference type="Gene3D" id="1.25.40.10">
    <property type="entry name" value="Tetratricopeptide repeat domain"/>
    <property type="match status" value="1"/>
</dbReference>
<dbReference type="AlphaFoldDB" id="T1EG67"/>
<dbReference type="CTD" id="20195569"/>
<dbReference type="OMA" id="QDAWYLS"/>
<evidence type="ECO:0000256" key="2">
    <source>
        <dbReference type="ARBA" id="ARBA00008585"/>
    </source>
</evidence>
<dbReference type="Proteomes" id="UP000015101">
    <property type="component" value="Unassembled WGS sequence"/>
</dbReference>
<dbReference type="InterPro" id="IPR019440">
    <property type="entry name" value="MAU2"/>
</dbReference>
<keyword evidence="7" id="KW-0539">Nucleus</keyword>
<dbReference type="SUPFAM" id="SSF48452">
    <property type="entry name" value="TPR-like"/>
    <property type="match status" value="1"/>
</dbReference>
<keyword evidence="12" id="KW-1185">Reference proteome</keyword>
<dbReference type="eggNOG" id="KOG2300">
    <property type="taxonomic scope" value="Eukaryota"/>
</dbReference>
<dbReference type="GO" id="GO:0034088">
    <property type="term" value="P:maintenance of mitotic sister chromatid cohesion"/>
    <property type="evidence" value="ECO:0000318"/>
    <property type="project" value="GO_Central"/>
</dbReference>
<evidence type="ECO:0000256" key="8">
    <source>
        <dbReference type="ARBA" id="ARBA00023306"/>
    </source>
</evidence>
<dbReference type="EMBL" id="KB097563">
    <property type="protein sequence ID" value="ESN94822.1"/>
    <property type="molecule type" value="Genomic_DNA"/>
</dbReference>
<dbReference type="GO" id="GO:0005654">
    <property type="term" value="C:nucleoplasm"/>
    <property type="evidence" value="ECO:0007669"/>
    <property type="project" value="UniProtKB-SubCell"/>
</dbReference>
<dbReference type="GeneID" id="20195569"/>
<evidence type="ECO:0000256" key="1">
    <source>
        <dbReference type="ARBA" id="ARBA00004642"/>
    </source>
</evidence>
<evidence type="ECO:0000313" key="12">
    <source>
        <dbReference type="Proteomes" id="UP000015101"/>
    </source>
</evidence>
<comment type="subcellular location">
    <subcellularLocation>
        <location evidence="1">Nucleus</location>
        <location evidence="1">Nucleoplasm</location>
    </subcellularLocation>
</comment>
<reference evidence="11" key="3">
    <citation type="submission" date="2015-06" db="UniProtKB">
        <authorList>
            <consortium name="EnsemblMetazoa"/>
        </authorList>
    </citation>
    <scope>IDENTIFICATION</scope>
</reference>
<keyword evidence="4" id="KW-0132">Cell division</keyword>
<evidence type="ECO:0000256" key="3">
    <source>
        <dbReference type="ARBA" id="ARBA00017198"/>
    </source>
</evidence>
<comment type="similarity">
    <text evidence="2">Belongs to the SCC4/mau-2 family.</text>
</comment>
<dbReference type="FunFam" id="1.25.40.10:FF:000977">
    <property type="entry name" value="MAU2 chromatid cohesion factor homolog"/>
    <property type="match status" value="1"/>
</dbReference>
<dbReference type="HOGENOM" id="CLU_030238_0_0_1"/>
<proteinExistence type="inferred from homology"/>
<dbReference type="GO" id="GO:0032116">
    <property type="term" value="C:SMC loading complex"/>
    <property type="evidence" value="ECO:0000318"/>
    <property type="project" value="GO_Central"/>
</dbReference>
<dbReference type="OrthoDB" id="5565328at2759"/>
<dbReference type="KEGG" id="hro:HELRODRAFT_115114"/>
<keyword evidence="8" id="KW-0131">Cell cycle</keyword>
<dbReference type="PANTHER" id="PTHR21394">
    <property type="entry name" value="MAU2 CHROMATID COHESION FACTOR HOMOLOG"/>
    <property type="match status" value="1"/>
</dbReference>
<reference evidence="10 12" key="2">
    <citation type="journal article" date="2013" name="Nature">
        <title>Insights into bilaterian evolution from three spiralian genomes.</title>
        <authorList>
            <person name="Simakov O."/>
            <person name="Marletaz F."/>
            <person name="Cho S.J."/>
            <person name="Edsinger-Gonzales E."/>
            <person name="Havlak P."/>
            <person name="Hellsten U."/>
            <person name="Kuo D.H."/>
            <person name="Larsson T."/>
            <person name="Lv J."/>
            <person name="Arendt D."/>
            <person name="Savage R."/>
            <person name="Osoegawa K."/>
            <person name="de Jong P."/>
            <person name="Grimwood J."/>
            <person name="Chapman J.A."/>
            <person name="Shapiro H."/>
            <person name="Aerts A."/>
            <person name="Otillar R.P."/>
            <person name="Terry A.Y."/>
            <person name="Boore J.L."/>
            <person name="Grigoriev I.V."/>
            <person name="Lindberg D.R."/>
            <person name="Seaver E.C."/>
            <person name="Weisblat D.A."/>
            <person name="Putnam N.H."/>
            <person name="Rokhsar D.S."/>
        </authorList>
    </citation>
    <scope>NUCLEOTIDE SEQUENCE</scope>
</reference>
<dbReference type="Pfam" id="PF10345">
    <property type="entry name" value="Cohesin_load"/>
    <property type="match status" value="1"/>
</dbReference>
<dbReference type="InParanoid" id="T1EG67"/>
<dbReference type="EnsemblMetazoa" id="HelroT115114">
    <property type="protein sequence ID" value="HelroP115114"/>
    <property type="gene ID" value="HelroG115114"/>
</dbReference>
<reference evidence="12" key="1">
    <citation type="submission" date="2012-12" db="EMBL/GenBank/DDBJ databases">
        <authorList>
            <person name="Hellsten U."/>
            <person name="Grimwood J."/>
            <person name="Chapman J.A."/>
            <person name="Shapiro H."/>
            <person name="Aerts A."/>
            <person name="Otillar R.P."/>
            <person name="Terry A.Y."/>
            <person name="Boore J.L."/>
            <person name="Simakov O."/>
            <person name="Marletaz F."/>
            <person name="Cho S.-J."/>
            <person name="Edsinger-Gonzales E."/>
            <person name="Havlak P."/>
            <person name="Kuo D.-H."/>
            <person name="Larsson T."/>
            <person name="Lv J."/>
            <person name="Arendt D."/>
            <person name="Savage R."/>
            <person name="Osoegawa K."/>
            <person name="de Jong P."/>
            <person name="Lindberg D.R."/>
            <person name="Seaver E.C."/>
            <person name="Weisblat D.A."/>
            <person name="Putnam N.H."/>
            <person name="Grigoriev I.V."/>
            <person name="Rokhsar D.S."/>
        </authorList>
    </citation>
    <scope>NUCLEOTIDE SEQUENCE</scope>
</reference>
<evidence type="ECO:0000313" key="11">
    <source>
        <dbReference type="EnsemblMetazoa" id="HelroP115114"/>
    </source>
</evidence>
<dbReference type="GO" id="GO:0000785">
    <property type="term" value="C:chromatin"/>
    <property type="evidence" value="ECO:0000318"/>
    <property type="project" value="GO_Central"/>
</dbReference>
<gene>
    <name evidence="11" type="primary">20195569</name>
    <name evidence="10" type="ORF">HELRODRAFT_115114</name>
</gene>
<organism evidence="11 12">
    <name type="scientific">Helobdella robusta</name>
    <name type="common">Californian leech</name>
    <dbReference type="NCBI Taxonomy" id="6412"/>
    <lineage>
        <taxon>Eukaryota</taxon>
        <taxon>Metazoa</taxon>
        <taxon>Spiralia</taxon>
        <taxon>Lophotrochozoa</taxon>
        <taxon>Annelida</taxon>
        <taxon>Clitellata</taxon>
        <taxon>Hirudinea</taxon>
        <taxon>Rhynchobdellida</taxon>
        <taxon>Glossiphoniidae</taxon>
        <taxon>Helobdella</taxon>
    </lineage>
</organism>
<dbReference type="FunCoup" id="T1EG67">
    <property type="interactions" value="2045"/>
</dbReference>
<protein>
    <recommendedName>
        <fullName evidence="3">MAU2 chromatid cohesion factor homolog</fullName>
    </recommendedName>
    <alternativeName>
        <fullName evidence="9">Cohesin loading complex subunit SCC4 homolog</fullName>
    </alternativeName>
</protein>
<name>T1EG67_HELRO</name>
<evidence type="ECO:0000256" key="7">
    <source>
        <dbReference type="ARBA" id="ARBA00023242"/>
    </source>
</evidence>